<dbReference type="RefSeq" id="WP_019436106.1">
    <property type="nucleotide sequence ID" value="NZ_FPAB01000002.1"/>
</dbReference>
<keyword evidence="2" id="KW-0812">Transmembrane</keyword>
<reference evidence="5" key="1">
    <citation type="submission" date="2016-10" db="EMBL/GenBank/DDBJ databases">
        <authorList>
            <person name="Varghese N."/>
            <person name="Submissions S."/>
        </authorList>
    </citation>
    <scope>NUCLEOTIDE SEQUENCE [LARGE SCALE GENOMIC DNA]</scope>
    <source>
        <strain evidence="5">CGMCC 4.7047</strain>
    </source>
</reference>
<dbReference type="InterPro" id="IPR025326">
    <property type="entry name" value="DUF4232"/>
</dbReference>
<keyword evidence="2" id="KW-1133">Transmembrane helix</keyword>
<dbReference type="STRING" id="1176198.SAMN05444716_102156"/>
<name>A0A1I6QNS9_9ACTN</name>
<feature type="compositionally biased region" description="Basic and acidic residues" evidence="1">
    <location>
        <begin position="1"/>
        <end position="14"/>
    </location>
</feature>
<dbReference type="AlphaFoldDB" id="A0A1I6QNS9"/>
<feature type="compositionally biased region" description="Basic and acidic residues" evidence="1">
    <location>
        <begin position="21"/>
        <end position="33"/>
    </location>
</feature>
<keyword evidence="5" id="KW-1185">Reference proteome</keyword>
<feature type="compositionally biased region" description="Acidic residues" evidence="1">
    <location>
        <begin position="103"/>
        <end position="115"/>
    </location>
</feature>
<sequence>MRSARDSDQPHEPSEIAEAFHAADVRLDPPPGRYEDLRYRAAARRRRRVIAVTAAVVLSAGGTTVVAAMARSGGGEQPPVAAEPPAEERPTAPSDGPAVLPTDDTDRDGAGEPDPEPGGGESERESPPASEPADGTTGSAGTVCAADALELSVEDPNAGAGSVMYTLVFTNTGDTTCSMTGYPGVSLLTAEGGEQIGAPAVRGPEGGAAERVELAPGETARAGLRLARAENYPAPECGPAPAAGLLVYPPDETEALFLPQEGVTGCTDENVELLSVTVVS</sequence>
<gene>
    <name evidence="4" type="ORF">SAMN05444716_102156</name>
</gene>
<evidence type="ECO:0000256" key="1">
    <source>
        <dbReference type="SAM" id="MobiDB-lite"/>
    </source>
</evidence>
<protein>
    <recommendedName>
        <fullName evidence="3">DUF4232 domain-containing protein</fullName>
    </recommendedName>
</protein>
<dbReference type="Pfam" id="PF14016">
    <property type="entry name" value="DUF4232"/>
    <property type="match status" value="1"/>
</dbReference>
<evidence type="ECO:0000256" key="2">
    <source>
        <dbReference type="SAM" id="Phobius"/>
    </source>
</evidence>
<organism evidence="4 5">
    <name type="scientific">Streptomyces harbinensis</name>
    <dbReference type="NCBI Taxonomy" id="1176198"/>
    <lineage>
        <taxon>Bacteria</taxon>
        <taxon>Bacillati</taxon>
        <taxon>Actinomycetota</taxon>
        <taxon>Actinomycetes</taxon>
        <taxon>Kitasatosporales</taxon>
        <taxon>Streptomycetaceae</taxon>
        <taxon>Streptomyces</taxon>
    </lineage>
</organism>
<evidence type="ECO:0000259" key="3">
    <source>
        <dbReference type="Pfam" id="PF14016"/>
    </source>
</evidence>
<dbReference type="EMBL" id="FPAB01000002">
    <property type="protein sequence ID" value="SFS54121.1"/>
    <property type="molecule type" value="Genomic_DNA"/>
</dbReference>
<feature type="region of interest" description="Disordered" evidence="1">
    <location>
        <begin position="1"/>
        <end position="33"/>
    </location>
</feature>
<proteinExistence type="predicted"/>
<dbReference type="Proteomes" id="UP000198873">
    <property type="component" value="Unassembled WGS sequence"/>
</dbReference>
<feature type="domain" description="DUF4232" evidence="3">
    <location>
        <begin position="144"/>
        <end position="278"/>
    </location>
</feature>
<evidence type="ECO:0000313" key="5">
    <source>
        <dbReference type="Proteomes" id="UP000198873"/>
    </source>
</evidence>
<evidence type="ECO:0000313" key="4">
    <source>
        <dbReference type="EMBL" id="SFS54121.1"/>
    </source>
</evidence>
<feature type="region of interest" description="Disordered" evidence="1">
    <location>
        <begin position="72"/>
        <end position="140"/>
    </location>
</feature>
<accession>A0A1I6QNS9</accession>
<feature type="transmembrane region" description="Helical" evidence="2">
    <location>
        <begin position="49"/>
        <end position="70"/>
    </location>
</feature>
<keyword evidence="2" id="KW-0472">Membrane</keyword>